<proteinExistence type="predicted"/>
<evidence type="ECO:0000313" key="1">
    <source>
        <dbReference type="EMBL" id="GBN14914.1"/>
    </source>
</evidence>
<sequence length="90" mass="10126">MMRTTSTMRHAMILHRAARWRATEPDHDFARLPPASAGITPEASMRFRSNESLMIERTQVDPIVLSPGWHGFDGLGRDPDLILQSIKPSS</sequence>
<organism evidence="1 2">
    <name type="scientific">Araneus ventricosus</name>
    <name type="common">Orbweaver spider</name>
    <name type="synonym">Epeira ventricosa</name>
    <dbReference type="NCBI Taxonomy" id="182803"/>
    <lineage>
        <taxon>Eukaryota</taxon>
        <taxon>Metazoa</taxon>
        <taxon>Ecdysozoa</taxon>
        <taxon>Arthropoda</taxon>
        <taxon>Chelicerata</taxon>
        <taxon>Arachnida</taxon>
        <taxon>Araneae</taxon>
        <taxon>Araneomorphae</taxon>
        <taxon>Entelegynae</taxon>
        <taxon>Araneoidea</taxon>
        <taxon>Araneidae</taxon>
        <taxon>Araneus</taxon>
    </lineage>
</organism>
<protein>
    <submittedName>
        <fullName evidence="1">Uncharacterized protein</fullName>
    </submittedName>
</protein>
<dbReference type="Proteomes" id="UP000499080">
    <property type="component" value="Unassembled WGS sequence"/>
</dbReference>
<accession>A0A4Y2LK56</accession>
<name>A0A4Y2LK56_ARAVE</name>
<dbReference type="EMBL" id="BGPR01005965">
    <property type="protein sequence ID" value="GBN14914.1"/>
    <property type="molecule type" value="Genomic_DNA"/>
</dbReference>
<evidence type="ECO:0000313" key="2">
    <source>
        <dbReference type="Proteomes" id="UP000499080"/>
    </source>
</evidence>
<gene>
    <name evidence="1" type="ORF">AVEN_79927_1</name>
</gene>
<dbReference type="AlphaFoldDB" id="A0A4Y2LK56"/>
<reference evidence="1 2" key="1">
    <citation type="journal article" date="2019" name="Sci. Rep.">
        <title>Orb-weaving spider Araneus ventricosus genome elucidates the spidroin gene catalogue.</title>
        <authorList>
            <person name="Kono N."/>
            <person name="Nakamura H."/>
            <person name="Ohtoshi R."/>
            <person name="Moran D.A.P."/>
            <person name="Shinohara A."/>
            <person name="Yoshida Y."/>
            <person name="Fujiwara M."/>
            <person name="Mori M."/>
            <person name="Tomita M."/>
            <person name="Arakawa K."/>
        </authorList>
    </citation>
    <scope>NUCLEOTIDE SEQUENCE [LARGE SCALE GENOMIC DNA]</scope>
</reference>
<keyword evidence="2" id="KW-1185">Reference proteome</keyword>
<comment type="caution">
    <text evidence="1">The sequence shown here is derived from an EMBL/GenBank/DDBJ whole genome shotgun (WGS) entry which is preliminary data.</text>
</comment>